<name>A0ACB9EG93_ARCLA</name>
<accession>A0ACB9EG93</accession>
<keyword evidence="2" id="KW-1185">Reference proteome</keyword>
<proteinExistence type="predicted"/>
<evidence type="ECO:0000313" key="1">
    <source>
        <dbReference type="EMBL" id="KAI3757467.1"/>
    </source>
</evidence>
<dbReference type="Proteomes" id="UP001055879">
    <property type="component" value="Linkage Group LG02"/>
</dbReference>
<reference evidence="1 2" key="2">
    <citation type="journal article" date="2022" name="Mol. Ecol. Resour.">
        <title>The genomes of chicory, endive, great burdock and yacon provide insights into Asteraceae paleo-polyploidization history and plant inulin production.</title>
        <authorList>
            <person name="Fan W."/>
            <person name="Wang S."/>
            <person name="Wang H."/>
            <person name="Wang A."/>
            <person name="Jiang F."/>
            <person name="Liu H."/>
            <person name="Zhao H."/>
            <person name="Xu D."/>
            <person name="Zhang Y."/>
        </authorList>
    </citation>
    <scope>NUCLEOTIDE SEQUENCE [LARGE SCALE GENOMIC DNA]</scope>
    <source>
        <strain evidence="2">cv. Niubang</strain>
    </source>
</reference>
<evidence type="ECO:0000313" key="2">
    <source>
        <dbReference type="Proteomes" id="UP001055879"/>
    </source>
</evidence>
<dbReference type="EMBL" id="CM042048">
    <property type="protein sequence ID" value="KAI3757467.1"/>
    <property type="molecule type" value="Genomic_DNA"/>
</dbReference>
<organism evidence="1 2">
    <name type="scientific">Arctium lappa</name>
    <name type="common">Greater burdock</name>
    <name type="synonym">Lappa major</name>
    <dbReference type="NCBI Taxonomy" id="4217"/>
    <lineage>
        <taxon>Eukaryota</taxon>
        <taxon>Viridiplantae</taxon>
        <taxon>Streptophyta</taxon>
        <taxon>Embryophyta</taxon>
        <taxon>Tracheophyta</taxon>
        <taxon>Spermatophyta</taxon>
        <taxon>Magnoliopsida</taxon>
        <taxon>eudicotyledons</taxon>
        <taxon>Gunneridae</taxon>
        <taxon>Pentapetalae</taxon>
        <taxon>asterids</taxon>
        <taxon>campanulids</taxon>
        <taxon>Asterales</taxon>
        <taxon>Asteraceae</taxon>
        <taxon>Carduoideae</taxon>
        <taxon>Cardueae</taxon>
        <taxon>Arctiinae</taxon>
        <taxon>Arctium</taxon>
    </lineage>
</organism>
<gene>
    <name evidence="1" type="ORF">L6452_05004</name>
</gene>
<protein>
    <submittedName>
        <fullName evidence="1">Uncharacterized protein</fullName>
    </submittedName>
</protein>
<sequence>MNIDAHEDGDCAEGEALQHVGGTSTNDNIPYEVSAGGVAGEVESTPDLLTNSRDVCVPKMTTRESATVESGNGINLDVRIYKPTPEDNDSTSDDQKIVVVLVHPYSVLGGCQGLMKGIARNLADQGIAAVTFDMRGVGKSTGRPSLTGFSEVSDVVAICKWTSKNLCSNRIVLVGSSAGAPIAGSAVDEVDEVIGYVSLGYPFGLTASILFGRHHKAILQSPKPKLFVMGTKDGFTSVKQLANKIKSAAGRAETHLIEGVSHFQMEGPSYDADMANLIVTFISSL</sequence>
<reference evidence="2" key="1">
    <citation type="journal article" date="2022" name="Mol. Ecol. Resour.">
        <title>The genomes of chicory, endive, great burdock and yacon provide insights into Asteraceae palaeo-polyploidization history and plant inulin production.</title>
        <authorList>
            <person name="Fan W."/>
            <person name="Wang S."/>
            <person name="Wang H."/>
            <person name="Wang A."/>
            <person name="Jiang F."/>
            <person name="Liu H."/>
            <person name="Zhao H."/>
            <person name="Xu D."/>
            <person name="Zhang Y."/>
        </authorList>
    </citation>
    <scope>NUCLEOTIDE SEQUENCE [LARGE SCALE GENOMIC DNA]</scope>
    <source>
        <strain evidence="2">cv. Niubang</strain>
    </source>
</reference>
<comment type="caution">
    <text evidence="1">The sequence shown here is derived from an EMBL/GenBank/DDBJ whole genome shotgun (WGS) entry which is preliminary data.</text>
</comment>